<feature type="transmembrane region" description="Helical" evidence="7">
    <location>
        <begin position="270"/>
        <end position="292"/>
    </location>
</feature>
<evidence type="ECO:0000256" key="2">
    <source>
        <dbReference type="ARBA" id="ARBA00022475"/>
    </source>
</evidence>
<gene>
    <name evidence="8" type="ORF">SAMN04489806_0622</name>
</gene>
<feature type="compositionally biased region" description="Basic residues" evidence="6">
    <location>
        <begin position="14"/>
        <end position="24"/>
    </location>
</feature>
<evidence type="ECO:0000256" key="3">
    <source>
        <dbReference type="ARBA" id="ARBA00022692"/>
    </source>
</evidence>
<dbReference type="EMBL" id="FNRY01000001">
    <property type="protein sequence ID" value="SEB43917.1"/>
    <property type="molecule type" value="Genomic_DNA"/>
</dbReference>
<dbReference type="STRING" id="640635.SAMN04489806_0622"/>
<feature type="transmembrane region" description="Helical" evidence="7">
    <location>
        <begin position="236"/>
        <end position="258"/>
    </location>
</feature>
<evidence type="ECO:0000313" key="8">
    <source>
        <dbReference type="EMBL" id="SEB43917.1"/>
    </source>
</evidence>
<feature type="region of interest" description="Disordered" evidence="6">
    <location>
        <begin position="1"/>
        <end position="24"/>
    </location>
</feature>
<evidence type="ECO:0000256" key="1">
    <source>
        <dbReference type="ARBA" id="ARBA00004651"/>
    </source>
</evidence>
<organism evidence="8 9">
    <name type="scientific">Paramicrobacterium humi</name>
    <dbReference type="NCBI Taxonomy" id="640635"/>
    <lineage>
        <taxon>Bacteria</taxon>
        <taxon>Bacillati</taxon>
        <taxon>Actinomycetota</taxon>
        <taxon>Actinomycetes</taxon>
        <taxon>Micrococcales</taxon>
        <taxon>Microbacteriaceae</taxon>
        <taxon>Paramicrobacterium</taxon>
    </lineage>
</organism>
<comment type="subcellular location">
    <subcellularLocation>
        <location evidence="1">Cell membrane</location>
        <topology evidence="1">Multi-pass membrane protein</topology>
    </subcellularLocation>
</comment>
<name>A0A1H4JCR7_9MICO</name>
<keyword evidence="2" id="KW-1003">Cell membrane</keyword>
<sequence>MTESSRAADPGRGSTRHVPKPRRTRLRWPSIRTSYVRAAKKFSANKATDMAATLTYFLVLALFPGLLAIISILSLVNADGSVSTGMIRILDDVAPPDTATALKGPLKAITTAPGAGLALVIGLGGAIWSASKYVDGFVRASNRVYGVQEGRTTVKLRLTVLAVTAANLIMLAIMAILLLVSGPVARFIGSLFGLGDATVTAWNIAKWPVLVLLAVIVIAVLYYFSPNVKPTQFRWISIGAATALIVWAVTTVGFVVYVSNSDSYNATYGSLGGIIVFLIWLYLSNMALLFGVEVDAELERARQLQDGQHSEYAVQLPLRDTARIDKAVEAEAKAVIKARELRRRYGRAGARES</sequence>
<proteinExistence type="predicted"/>
<dbReference type="AlphaFoldDB" id="A0A1H4JCR7"/>
<dbReference type="PANTHER" id="PTHR30213">
    <property type="entry name" value="INNER MEMBRANE PROTEIN YHJD"/>
    <property type="match status" value="1"/>
</dbReference>
<dbReference type="PANTHER" id="PTHR30213:SF0">
    <property type="entry name" value="UPF0761 MEMBRANE PROTEIN YIHY"/>
    <property type="match status" value="1"/>
</dbReference>
<dbReference type="InterPro" id="IPR017039">
    <property type="entry name" value="Virul_fac_BrkB"/>
</dbReference>
<dbReference type="Proteomes" id="UP000199183">
    <property type="component" value="Unassembled WGS sequence"/>
</dbReference>
<keyword evidence="3 7" id="KW-0812">Transmembrane</keyword>
<feature type="transmembrane region" description="Helical" evidence="7">
    <location>
        <begin position="204"/>
        <end position="224"/>
    </location>
</feature>
<protein>
    <submittedName>
        <fullName evidence="8">Membrane protein</fullName>
    </submittedName>
</protein>
<feature type="transmembrane region" description="Helical" evidence="7">
    <location>
        <begin position="158"/>
        <end position="184"/>
    </location>
</feature>
<evidence type="ECO:0000256" key="6">
    <source>
        <dbReference type="SAM" id="MobiDB-lite"/>
    </source>
</evidence>
<feature type="transmembrane region" description="Helical" evidence="7">
    <location>
        <begin position="54"/>
        <end position="78"/>
    </location>
</feature>
<keyword evidence="9" id="KW-1185">Reference proteome</keyword>
<dbReference type="PIRSF" id="PIRSF035875">
    <property type="entry name" value="RNase_BN"/>
    <property type="match status" value="1"/>
</dbReference>
<dbReference type="RefSeq" id="WP_091179711.1">
    <property type="nucleotide sequence ID" value="NZ_FNRY01000001.1"/>
</dbReference>
<evidence type="ECO:0000256" key="7">
    <source>
        <dbReference type="SAM" id="Phobius"/>
    </source>
</evidence>
<evidence type="ECO:0000256" key="5">
    <source>
        <dbReference type="ARBA" id="ARBA00023136"/>
    </source>
</evidence>
<dbReference type="Pfam" id="PF03631">
    <property type="entry name" value="Virul_fac_BrkB"/>
    <property type="match status" value="1"/>
</dbReference>
<dbReference type="OrthoDB" id="9781030at2"/>
<reference evidence="8 9" key="1">
    <citation type="submission" date="2016-10" db="EMBL/GenBank/DDBJ databases">
        <authorList>
            <person name="de Groot N.N."/>
        </authorList>
    </citation>
    <scope>NUCLEOTIDE SEQUENCE [LARGE SCALE GENOMIC DNA]</scope>
    <source>
        <strain evidence="8 9">DSM 21799</strain>
    </source>
</reference>
<keyword evidence="4 7" id="KW-1133">Transmembrane helix</keyword>
<dbReference type="GO" id="GO:0005886">
    <property type="term" value="C:plasma membrane"/>
    <property type="evidence" value="ECO:0007669"/>
    <property type="project" value="UniProtKB-SubCell"/>
</dbReference>
<accession>A0A1H4JCR7</accession>
<dbReference type="NCBIfam" id="TIGR00765">
    <property type="entry name" value="yihY_not_rbn"/>
    <property type="match status" value="1"/>
</dbReference>
<evidence type="ECO:0000313" key="9">
    <source>
        <dbReference type="Proteomes" id="UP000199183"/>
    </source>
</evidence>
<evidence type="ECO:0000256" key="4">
    <source>
        <dbReference type="ARBA" id="ARBA00022989"/>
    </source>
</evidence>
<keyword evidence="5 7" id="KW-0472">Membrane</keyword>